<dbReference type="Proteomes" id="UP001234989">
    <property type="component" value="Chromosome 9"/>
</dbReference>
<dbReference type="Pfam" id="PF17917">
    <property type="entry name" value="RT_RNaseH"/>
    <property type="match status" value="1"/>
</dbReference>
<keyword evidence="6" id="KW-0695">RNA-directed DNA polymerase</keyword>
<keyword evidence="5" id="KW-0378">Hydrolase</keyword>
<dbReference type="InterPro" id="IPR043128">
    <property type="entry name" value="Rev_trsase/Diguanyl_cyclase"/>
</dbReference>
<dbReference type="Gene3D" id="3.30.70.270">
    <property type="match status" value="1"/>
</dbReference>
<evidence type="ECO:0000256" key="3">
    <source>
        <dbReference type="ARBA" id="ARBA00022722"/>
    </source>
</evidence>
<keyword evidence="3" id="KW-0540">Nuclease</keyword>
<keyword evidence="9" id="KW-1185">Reference proteome</keyword>
<feature type="domain" description="Reverse transcriptase RNase H-like" evidence="7">
    <location>
        <begin position="69"/>
        <end position="145"/>
    </location>
</feature>
<dbReference type="InterPro" id="IPR041373">
    <property type="entry name" value="RT_RNaseH"/>
</dbReference>
<dbReference type="PANTHER" id="PTHR34072:SF52">
    <property type="entry name" value="RIBONUCLEASE H"/>
    <property type="match status" value="1"/>
</dbReference>
<dbReference type="GO" id="GO:0016787">
    <property type="term" value="F:hydrolase activity"/>
    <property type="evidence" value="ECO:0007669"/>
    <property type="project" value="UniProtKB-KW"/>
</dbReference>
<accession>A0AAF0UH63</accession>
<evidence type="ECO:0000313" key="9">
    <source>
        <dbReference type="Proteomes" id="UP001234989"/>
    </source>
</evidence>
<protein>
    <recommendedName>
        <fullName evidence="7">Reverse transcriptase RNase H-like domain-containing protein</fullName>
    </recommendedName>
</protein>
<dbReference type="InterPro" id="IPR043502">
    <property type="entry name" value="DNA/RNA_pol_sf"/>
</dbReference>
<dbReference type="EMBL" id="CP133620">
    <property type="protein sequence ID" value="WMV46027.1"/>
    <property type="molecule type" value="Genomic_DNA"/>
</dbReference>
<dbReference type="AlphaFoldDB" id="A0AAF0UH63"/>
<proteinExistence type="predicted"/>
<evidence type="ECO:0000256" key="4">
    <source>
        <dbReference type="ARBA" id="ARBA00022759"/>
    </source>
</evidence>
<keyword evidence="1" id="KW-0808">Transferase</keyword>
<organism evidence="8 9">
    <name type="scientific">Solanum verrucosum</name>
    <dbReference type="NCBI Taxonomy" id="315347"/>
    <lineage>
        <taxon>Eukaryota</taxon>
        <taxon>Viridiplantae</taxon>
        <taxon>Streptophyta</taxon>
        <taxon>Embryophyta</taxon>
        <taxon>Tracheophyta</taxon>
        <taxon>Spermatophyta</taxon>
        <taxon>Magnoliopsida</taxon>
        <taxon>eudicotyledons</taxon>
        <taxon>Gunneridae</taxon>
        <taxon>Pentapetalae</taxon>
        <taxon>asterids</taxon>
        <taxon>lamiids</taxon>
        <taxon>Solanales</taxon>
        <taxon>Solanaceae</taxon>
        <taxon>Solanoideae</taxon>
        <taxon>Solaneae</taxon>
        <taxon>Solanum</taxon>
    </lineage>
</organism>
<keyword evidence="4" id="KW-0255">Endonuclease</keyword>
<evidence type="ECO:0000256" key="1">
    <source>
        <dbReference type="ARBA" id="ARBA00022679"/>
    </source>
</evidence>
<keyword evidence="2" id="KW-0548">Nucleotidyltransferase</keyword>
<reference evidence="8" key="1">
    <citation type="submission" date="2023-08" db="EMBL/GenBank/DDBJ databases">
        <title>A de novo genome assembly of Solanum verrucosum Schlechtendal, a Mexican diploid species geographically isolated from the other diploid A-genome species in potato relatives.</title>
        <authorList>
            <person name="Hosaka K."/>
        </authorList>
    </citation>
    <scope>NUCLEOTIDE SEQUENCE</scope>
    <source>
        <tissue evidence="8">Young leaves</tissue>
    </source>
</reference>
<dbReference type="PANTHER" id="PTHR34072">
    <property type="entry name" value="ENZYMATIC POLYPROTEIN-RELATED"/>
    <property type="match status" value="1"/>
</dbReference>
<evidence type="ECO:0000259" key="7">
    <source>
        <dbReference type="Pfam" id="PF17917"/>
    </source>
</evidence>
<evidence type="ECO:0000256" key="2">
    <source>
        <dbReference type="ARBA" id="ARBA00022695"/>
    </source>
</evidence>
<dbReference type="SUPFAM" id="SSF56672">
    <property type="entry name" value="DNA/RNA polymerases"/>
    <property type="match status" value="1"/>
</dbReference>
<sequence length="146" mass="17298">MDLMNRVYKKYIDMFVIVFIDDKLICSRSEDEHTNQMRIVFQVLKDQQFFAMFSKYEFWVLTLPEGTDGFVVYYDASRIGLGCVLMKNGKFIAYASRKLKVHEKNYPTHDLELAAVVFALKIWTHYLYGIHVDVFIDHTSLQYMIN</sequence>
<name>A0AAF0UH63_SOLVR</name>
<dbReference type="GO" id="GO:0004519">
    <property type="term" value="F:endonuclease activity"/>
    <property type="evidence" value="ECO:0007669"/>
    <property type="project" value="UniProtKB-KW"/>
</dbReference>
<gene>
    <name evidence="8" type="ORF">MTR67_039412</name>
</gene>
<dbReference type="GO" id="GO:0003964">
    <property type="term" value="F:RNA-directed DNA polymerase activity"/>
    <property type="evidence" value="ECO:0007669"/>
    <property type="project" value="UniProtKB-KW"/>
</dbReference>
<evidence type="ECO:0000256" key="5">
    <source>
        <dbReference type="ARBA" id="ARBA00022801"/>
    </source>
</evidence>
<evidence type="ECO:0000256" key="6">
    <source>
        <dbReference type="ARBA" id="ARBA00022918"/>
    </source>
</evidence>
<evidence type="ECO:0000313" key="8">
    <source>
        <dbReference type="EMBL" id="WMV46027.1"/>
    </source>
</evidence>